<dbReference type="InterPro" id="IPR011016">
    <property type="entry name" value="Znf_RING-CH"/>
</dbReference>
<dbReference type="Proteomes" id="UP000039865">
    <property type="component" value="Unassembled WGS sequence"/>
</dbReference>
<evidence type="ECO:0000256" key="6">
    <source>
        <dbReference type="ARBA" id="ARBA00022786"/>
    </source>
</evidence>
<dbReference type="PANTHER" id="PTHR46065">
    <property type="entry name" value="E3 UBIQUITIN-PROTEIN LIGASE MARCH 2/3 FAMILY MEMBER"/>
    <property type="match status" value="1"/>
</dbReference>
<keyword evidence="5" id="KW-0863">Zinc-finger</keyword>
<keyword evidence="6" id="KW-0833">Ubl conjugation pathway</keyword>
<dbReference type="CDD" id="cd16495">
    <property type="entry name" value="RING_CH-C4HC3_MARCH"/>
    <property type="match status" value="1"/>
</dbReference>
<evidence type="ECO:0000256" key="4">
    <source>
        <dbReference type="ARBA" id="ARBA00022723"/>
    </source>
</evidence>
<sequence>MNQEQSQQYYDEYQSSPCGVSEGSENNNNDEQNRSDNNGDQSQPQKDCRICFGSRGPLIEPCDCKGSMAYVHTQCLQKWLQSKNTMQCELCHFQIKSQLTLRSFGKIAFDLWRALKKKFSKDQFFLIKILLYSAYIYISAKKAVSCFRLLAQQLRKRYESLSFNILSIMYLIFVLVQLFMLYTSEISQIYRKLKMKMRLICYEMAFQNK</sequence>
<evidence type="ECO:0000256" key="8">
    <source>
        <dbReference type="ARBA" id="ARBA00022989"/>
    </source>
</evidence>
<dbReference type="GO" id="GO:0016740">
    <property type="term" value="F:transferase activity"/>
    <property type="evidence" value="ECO:0007669"/>
    <property type="project" value="UniProtKB-KW"/>
</dbReference>
<dbReference type="SMART" id="SM00744">
    <property type="entry name" value="RINGv"/>
    <property type="match status" value="1"/>
</dbReference>
<feature type="transmembrane region" description="Helical" evidence="11">
    <location>
        <begin position="123"/>
        <end position="140"/>
    </location>
</feature>
<dbReference type="PANTHER" id="PTHR46065:SF3">
    <property type="entry name" value="FI20425P1"/>
    <property type="match status" value="1"/>
</dbReference>
<name>A0A077ZXL3_STYLE</name>
<evidence type="ECO:0000256" key="7">
    <source>
        <dbReference type="ARBA" id="ARBA00022833"/>
    </source>
</evidence>
<comment type="subcellular location">
    <subcellularLocation>
        <location evidence="1">Membrane</location>
        <topology evidence="1">Multi-pass membrane protein</topology>
    </subcellularLocation>
</comment>
<evidence type="ECO:0000256" key="11">
    <source>
        <dbReference type="SAM" id="Phobius"/>
    </source>
</evidence>
<evidence type="ECO:0000256" key="9">
    <source>
        <dbReference type="ARBA" id="ARBA00023136"/>
    </source>
</evidence>
<evidence type="ECO:0000256" key="5">
    <source>
        <dbReference type="ARBA" id="ARBA00022771"/>
    </source>
</evidence>
<dbReference type="InterPro" id="IPR013083">
    <property type="entry name" value="Znf_RING/FYVE/PHD"/>
</dbReference>
<keyword evidence="8 11" id="KW-1133">Transmembrane helix</keyword>
<evidence type="ECO:0000256" key="3">
    <source>
        <dbReference type="ARBA" id="ARBA00022692"/>
    </source>
</evidence>
<proteinExistence type="predicted"/>
<feature type="transmembrane region" description="Helical" evidence="11">
    <location>
        <begin position="160"/>
        <end position="182"/>
    </location>
</feature>
<dbReference type="GO" id="GO:0016020">
    <property type="term" value="C:membrane"/>
    <property type="evidence" value="ECO:0007669"/>
    <property type="project" value="UniProtKB-SubCell"/>
</dbReference>
<dbReference type="PROSITE" id="PS51292">
    <property type="entry name" value="ZF_RING_CH"/>
    <property type="match status" value="1"/>
</dbReference>
<dbReference type="EMBL" id="CCKQ01002854">
    <property type="protein sequence ID" value="CDW73967.1"/>
    <property type="molecule type" value="Genomic_DNA"/>
</dbReference>
<keyword evidence="9 11" id="KW-0472">Membrane</keyword>
<evidence type="ECO:0000313" key="13">
    <source>
        <dbReference type="EMBL" id="CDW73967.1"/>
    </source>
</evidence>
<keyword evidence="2" id="KW-0808">Transferase</keyword>
<evidence type="ECO:0000313" key="14">
    <source>
        <dbReference type="Proteomes" id="UP000039865"/>
    </source>
</evidence>
<organism evidence="13 14">
    <name type="scientific">Stylonychia lemnae</name>
    <name type="common">Ciliate</name>
    <dbReference type="NCBI Taxonomy" id="5949"/>
    <lineage>
        <taxon>Eukaryota</taxon>
        <taxon>Sar</taxon>
        <taxon>Alveolata</taxon>
        <taxon>Ciliophora</taxon>
        <taxon>Intramacronucleata</taxon>
        <taxon>Spirotrichea</taxon>
        <taxon>Stichotrichia</taxon>
        <taxon>Sporadotrichida</taxon>
        <taxon>Oxytrichidae</taxon>
        <taxon>Stylonychinae</taxon>
        <taxon>Stylonychia</taxon>
    </lineage>
</organism>
<feature type="compositionally biased region" description="Low complexity" evidence="10">
    <location>
        <begin position="1"/>
        <end position="39"/>
    </location>
</feature>
<feature type="region of interest" description="Disordered" evidence="10">
    <location>
        <begin position="1"/>
        <end position="45"/>
    </location>
</feature>
<reference evidence="13 14" key="1">
    <citation type="submission" date="2014-06" db="EMBL/GenBank/DDBJ databases">
        <authorList>
            <person name="Swart Estienne"/>
        </authorList>
    </citation>
    <scope>NUCLEOTIDE SEQUENCE [LARGE SCALE GENOMIC DNA]</scope>
    <source>
        <strain evidence="13 14">130c</strain>
    </source>
</reference>
<dbReference type="Gene3D" id="3.30.40.10">
    <property type="entry name" value="Zinc/RING finger domain, C3HC4 (zinc finger)"/>
    <property type="match status" value="1"/>
</dbReference>
<keyword evidence="7" id="KW-0862">Zinc</keyword>
<keyword evidence="4" id="KW-0479">Metal-binding</keyword>
<evidence type="ECO:0000256" key="1">
    <source>
        <dbReference type="ARBA" id="ARBA00004141"/>
    </source>
</evidence>
<dbReference type="SUPFAM" id="SSF57850">
    <property type="entry name" value="RING/U-box"/>
    <property type="match status" value="1"/>
</dbReference>
<keyword evidence="3 11" id="KW-0812">Transmembrane</keyword>
<accession>A0A077ZXL3</accession>
<feature type="domain" description="RING-CH-type" evidence="12">
    <location>
        <begin position="40"/>
        <end position="98"/>
    </location>
</feature>
<dbReference type="AlphaFoldDB" id="A0A077ZXL3"/>
<evidence type="ECO:0000256" key="10">
    <source>
        <dbReference type="SAM" id="MobiDB-lite"/>
    </source>
</evidence>
<evidence type="ECO:0000256" key="2">
    <source>
        <dbReference type="ARBA" id="ARBA00022679"/>
    </source>
</evidence>
<gene>
    <name evidence="13" type="primary">Contig486.g533</name>
    <name evidence="13" type="ORF">STYLEM_2957</name>
</gene>
<dbReference type="GO" id="GO:0008270">
    <property type="term" value="F:zinc ion binding"/>
    <property type="evidence" value="ECO:0007669"/>
    <property type="project" value="UniProtKB-KW"/>
</dbReference>
<dbReference type="Pfam" id="PF12906">
    <property type="entry name" value="RINGv"/>
    <property type="match status" value="1"/>
</dbReference>
<dbReference type="OrthoDB" id="305026at2759"/>
<dbReference type="InParanoid" id="A0A077ZXL3"/>
<protein>
    <submittedName>
        <fullName evidence="13">E3 ubiquitin-protein ligase march2-like</fullName>
    </submittedName>
</protein>
<keyword evidence="14" id="KW-1185">Reference proteome</keyword>
<evidence type="ECO:0000259" key="12">
    <source>
        <dbReference type="PROSITE" id="PS51292"/>
    </source>
</evidence>